<evidence type="ECO:0000313" key="1">
    <source>
        <dbReference type="EMBL" id="GIY83010.1"/>
    </source>
</evidence>
<name>A0AAV4WNG7_9ARAC</name>
<gene>
    <name evidence="1" type="ORF">CDAR_553861</name>
</gene>
<evidence type="ECO:0000313" key="2">
    <source>
        <dbReference type="Proteomes" id="UP001054837"/>
    </source>
</evidence>
<protein>
    <submittedName>
        <fullName evidence="1">Uncharacterized protein</fullName>
    </submittedName>
</protein>
<dbReference type="Proteomes" id="UP001054837">
    <property type="component" value="Unassembled WGS sequence"/>
</dbReference>
<accession>A0AAV4WNG7</accession>
<reference evidence="1 2" key="1">
    <citation type="submission" date="2021-06" db="EMBL/GenBank/DDBJ databases">
        <title>Caerostris darwini draft genome.</title>
        <authorList>
            <person name="Kono N."/>
            <person name="Arakawa K."/>
        </authorList>
    </citation>
    <scope>NUCLEOTIDE SEQUENCE [LARGE SCALE GENOMIC DNA]</scope>
</reference>
<organism evidence="1 2">
    <name type="scientific">Caerostris darwini</name>
    <dbReference type="NCBI Taxonomy" id="1538125"/>
    <lineage>
        <taxon>Eukaryota</taxon>
        <taxon>Metazoa</taxon>
        <taxon>Ecdysozoa</taxon>
        <taxon>Arthropoda</taxon>
        <taxon>Chelicerata</taxon>
        <taxon>Arachnida</taxon>
        <taxon>Araneae</taxon>
        <taxon>Araneomorphae</taxon>
        <taxon>Entelegynae</taxon>
        <taxon>Araneoidea</taxon>
        <taxon>Araneidae</taxon>
        <taxon>Caerostris</taxon>
    </lineage>
</organism>
<keyword evidence="2" id="KW-1185">Reference proteome</keyword>
<dbReference type="AlphaFoldDB" id="A0AAV4WNG7"/>
<sequence>MRSATLKVFRRGFQRGQNSTGKIVMMPHRLSGLLIKRKAPTAPQKQTSRKREWRWGKDGILIRPDFTVSPWDLQLLLHVKGDRYCVCNCVPLRS</sequence>
<comment type="caution">
    <text evidence="1">The sequence shown here is derived from an EMBL/GenBank/DDBJ whole genome shotgun (WGS) entry which is preliminary data.</text>
</comment>
<dbReference type="EMBL" id="BPLQ01014758">
    <property type="protein sequence ID" value="GIY83010.1"/>
    <property type="molecule type" value="Genomic_DNA"/>
</dbReference>
<proteinExistence type="predicted"/>